<accession>A0A2N5UIN6</accession>
<keyword evidence="1" id="KW-1133">Transmembrane helix</keyword>
<evidence type="ECO:0000256" key="1">
    <source>
        <dbReference type="SAM" id="Phobius"/>
    </source>
</evidence>
<dbReference type="Pfam" id="PF04113">
    <property type="entry name" value="Gpi16"/>
    <property type="match status" value="1"/>
</dbReference>
<feature type="transmembrane region" description="Helical" evidence="1">
    <location>
        <begin position="546"/>
        <end position="569"/>
    </location>
</feature>
<dbReference type="EMBL" id="PGCI01000140">
    <property type="protein sequence ID" value="PLW37610.1"/>
    <property type="molecule type" value="Genomic_DNA"/>
</dbReference>
<keyword evidence="1" id="KW-0812">Transmembrane</keyword>
<name>A0A2N5UIN6_9BASI</name>
<keyword evidence="2" id="KW-0732">Signal</keyword>
<evidence type="ECO:0000313" key="3">
    <source>
        <dbReference type="EMBL" id="PLW37610.1"/>
    </source>
</evidence>
<gene>
    <name evidence="3" type="ORF">PCASD_09067</name>
</gene>
<dbReference type="AlphaFoldDB" id="A0A2N5UIN6"/>
<feature type="signal peptide" evidence="2">
    <location>
        <begin position="1"/>
        <end position="24"/>
    </location>
</feature>
<comment type="caution">
    <text evidence="3">The sequence shown here is derived from an EMBL/GenBank/DDBJ whole genome shotgun (WGS) entry which is preliminary data.</text>
</comment>
<proteinExistence type="predicted"/>
<evidence type="ECO:0000313" key="4">
    <source>
        <dbReference type="Proteomes" id="UP000235392"/>
    </source>
</evidence>
<keyword evidence="1" id="KW-0472">Membrane</keyword>
<sequence>MANSNYRLRSLIAIFLAVNSIANSQKPSDSFRESLTIRPLQDGKLHTLFKFELSTQLPTRPLESPTSSNIKLLQSDLLPLSILELTDRFGINQLSLSLSRGRWEFDRWSAPILEQWQGYPRGSELAVWLEPHANATELINTLAGMFCSSLNRLNLIKDAPLELFNPTFSDQHGHRSFYHGLLPIEQPCTENLSPLFKLLPCGPHAGLSSLINGHQLFDGNWQSIRFKSFNYQSALELSPATRPSNSNSKLEIQIEIETVLDPVRKTTKRDWNLKSIFGKSVEKKCPLSSSSVIEIIEPTGPTETESLQRPTIHPRAHADGLPVEGRHKYDILGAVLPLDIEMKWPSEEKFEYPERYAPPPVTIKRLLLGHGQTRGLMGVEIEMSQSEINKEQEIVYLEELPWWLTIYLHTLSVEVDDVPINDHNEVITNKKIKPSLQRERPYSFALTLKFPQQKSGSFKEGSRKMKIWFEYEKDLLLYTEYASDANRGFDLNPAGLILTDSILQATDSVQRAGHRFGNASRTRPDGSRRYWTTCALIDLATPDFSMPYNVIIVTSTAMALFFGSVFNLLRMSCSSERIVLLKFVMNLNGEEVSGTGAHELIKRNLISKHKEAAQDTNLR</sequence>
<evidence type="ECO:0000256" key="2">
    <source>
        <dbReference type="SAM" id="SignalP"/>
    </source>
</evidence>
<dbReference type="GO" id="GO:0042765">
    <property type="term" value="C:GPI-anchor transamidase complex"/>
    <property type="evidence" value="ECO:0007669"/>
    <property type="project" value="InterPro"/>
</dbReference>
<dbReference type="GO" id="GO:0016255">
    <property type="term" value="P:attachment of GPI anchor to protein"/>
    <property type="evidence" value="ECO:0007669"/>
    <property type="project" value="InterPro"/>
</dbReference>
<organism evidence="3 4">
    <name type="scientific">Puccinia coronata f. sp. avenae</name>
    <dbReference type="NCBI Taxonomy" id="200324"/>
    <lineage>
        <taxon>Eukaryota</taxon>
        <taxon>Fungi</taxon>
        <taxon>Dikarya</taxon>
        <taxon>Basidiomycota</taxon>
        <taxon>Pucciniomycotina</taxon>
        <taxon>Pucciniomycetes</taxon>
        <taxon>Pucciniales</taxon>
        <taxon>Pucciniaceae</taxon>
        <taxon>Puccinia</taxon>
    </lineage>
</organism>
<reference evidence="3 4" key="1">
    <citation type="submission" date="2017-11" db="EMBL/GenBank/DDBJ databases">
        <title>De novo assembly and phasing of dikaryotic genomes from two isolates of Puccinia coronata f. sp. avenae, the causal agent of oat crown rust.</title>
        <authorList>
            <person name="Miller M.E."/>
            <person name="Zhang Y."/>
            <person name="Omidvar V."/>
            <person name="Sperschneider J."/>
            <person name="Schwessinger B."/>
            <person name="Raley C."/>
            <person name="Palmer J.M."/>
            <person name="Garnica D."/>
            <person name="Upadhyaya N."/>
            <person name="Rathjen J."/>
            <person name="Taylor J.M."/>
            <person name="Park R.F."/>
            <person name="Dodds P.N."/>
            <person name="Hirsch C.D."/>
            <person name="Kianian S.F."/>
            <person name="Figueroa M."/>
        </authorList>
    </citation>
    <scope>NUCLEOTIDE SEQUENCE [LARGE SCALE GENOMIC DNA]</scope>
    <source>
        <strain evidence="3">12SD80</strain>
    </source>
</reference>
<dbReference type="InterPro" id="IPR007245">
    <property type="entry name" value="PIG-T"/>
</dbReference>
<feature type="chain" id="PRO_5014937495" evidence="2">
    <location>
        <begin position="25"/>
        <end position="619"/>
    </location>
</feature>
<dbReference type="Proteomes" id="UP000235392">
    <property type="component" value="Unassembled WGS sequence"/>
</dbReference>
<dbReference type="PANTHER" id="PTHR12959:SF11">
    <property type="entry name" value="GPI TRANSAMIDASE COMPONENT PIG-T"/>
    <property type="match status" value="1"/>
</dbReference>
<dbReference type="PANTHER" id="PTHR12959">
    <property type="entry name" value="GPI TRANSAMIDASE COMPONENT PIG-T-RELATED"/>
    <property type="match status" value="1"/>
</dbReference>
<protein>
    <submittedName>
        <fullName evidence="3">Uncharacterized protein</fullName>
    </submittedName>
</protein>